<evidence type="ECO:0000313" key="1">
    <source>
        <dbReference type="EMBL" id="MBI6875819.1"/>
    </source>
</evidence>
<dbReference type="EMBL" id="JAEEGB010000062">
    <property type="protein sequence ID" value="MBI6875819.1"/>
    <property type="molecule type" value="Genomic_DNA"/>
</dbReference>
<sequence>MVRIPQTLFHKPSSHVDEVISYALESCNILEKSKVIIIGDREHDIIGAKKSDIHSIGVLF</sequence>
<name>A0A934M3Q6_9CLOT</name>
<dbReference type="Pfam" id="PF13419">
    <property type="entry name" value="HAD_2"/>
    <property type="match status" value="1"/>
</dbReference>
<evidence type="ECO:0000313" key="2">
    <source>
        <dbReference type="Proteomes" id="UP000622687"/>
    </source>
</evidence>
<dbReference type="InterPro" id="IPR041492">
    <property type="entry name" value="HAD_2"/>
</dbReference>
<keyword evidence="2" id="KW-1185">Reference proteome</keyword>
<comment type="caution">
    <text evidence="1">The sequence shown here is derived from an EMBL/GenBank/DDBJ whole genome shotgun (WGS) entry which is preliminary data.</text>
</comment>
<dbReference type="Gene3D" id="3.40.50.1000">
    <property type="entry name" value="HAD superfamily/HAD-like"/>
    <property type="match status" value="1"/>
</dbReference>
<accession>A0A934M3Q6</accession>
<dbReference type="AlphaFoldDB" id="A0A934M3Q6"/>
<gene>
    <name evidence="1" type="ORF">I6U51_24475</name>
</gene>
<reference evidence="1" key="1">
    <citation type="submission" date="2020-12" db="EMBL/GenBank/DDBJ databases">
        <title>Clostridium thailandense sp. nov., a novel acetogenic bacterium isolated from peat land soil in Thailand.</title>
        <authorList>
            <person name="Chaikitkaew S."/>
            <person name="Birkeland N.K."/>
        </authorList>
    </citation>
    <scope>NUCLEOTIDE SEQUENCE</scope>
    <source>
        <strain evidence="1">DSM 17425</strain>
    </source>
</reference>
<dbReference type="InterPro" id="IPR036412">
    <property type="entry name" value="HAD-like_sf"/>
</dbReference>
<dbReference type="SUPFAM" id="SSF56784">
    <property type="entry name" value="HAD-like"/>
    <property type="match status" value="1"/>
</dbReference>
<keyword evidence="1" id="KW-0378">Hydrolase</keyword>
<dbReference type="GO" id="GO:0016787">
    <property type="term" value="F:hydrolase activity"/>
    <property type="evidence" value="ECO:0007669"/>
    <property type="project" value="UniProtKB-KW"/>
</dbReference>
<dbReference type="Proteomes" id="UP000622687">
    <property type="component" value="Unassembled WGS sequence"/>
</dbReference>
<proteinExistence type="predicted"/>
<dbReference type="InterPro" id="IPR023214">
    <property type="entry name" value="HAD_sf"/>
</dbReference>
<protein>
    <submittedName>
        <fullName evidence="1">HAD hydrolase-like protein</fullName>
    </submittedName>
</protein>
<organism evidence="1 2">
    <name type="scientific">Clostridium aciditolerans</name>
    <dbReference type="NCBI Taxonomy" id="339861"/>
    <lineage>
        <taxon>Bacteria</taxon>
        <taxon>Bacillati</taxon>
        <taxon>Bacillota</taxon>
        <taxon>Clostridia</taxon>
        <taxon>Eubacteriales</taxon>
        <taxon>Clostridiaceae</taxon>
        <taxon>Clostridium</taxon>
    </lineage>
</organism>